<feature type="compositionally biased region" description="Basic residues" evidence="17">
    <location>
        <begin position="1674"/>
        <end position="1687"/>
    </location>
</feature>
<evidence type="ECO:0000256" key="16">
    <source>
        <dbReference type="RuleBase" id="RU367090"/>
    </source>
</evidence>
<feature type="region of interest" description="Disordered" evidence="17">
    <location>
        <begin position="421"/>
        <end position="446"/>
    </location>
</feature>
<evidence type="ECO:0000256" key="5">
    <source>
        <dbReference type="ARBA" id="ARBA00012483"/>
    </source>
</evidence>
<dbReference type="Pfam" id="PF22958">
    <property type="entry name" value="Ltn1_1st"/>
    <property type="match status" value="2"/>
</dbReference>
<keyword evidence="10" id="KW-0677">Repeat</keyword>
<dbReference type="FunFam" id="3.30.40.10:FF:000038">
    <property type="entry name" value="E3 ubiquitin-protein ligase listerin"/>
    <property type="match status" value="1"/>
</dbReference>
<dbReference type="GO" id="GO:0005829">
    <property type="term" value="C:cytosol"/>
    <property type="evidence" value="ECO:0007669"/>
    <property type="project" value="UniProtKB-SubCell"/>
</dbReference>
<evidence type="ECO:0000256" key="9">
    <source>
        <dbReference type="ARBA" id="ARBA00022723"/>
    </source>
</evidence>
<keyword evidence="20" id="KW-1185">Reference proteome</keyword>
<keyword evidence="7" id="KW-0963">Cytoplasm</keyword>
<dbReference type="InterPro" id="IPR039804">
    <property type="entry name" value="RING-CH-C4HC3_LTN1"/>
</dbReference>
<comment type="catalytic activity">
    <reaction evidence="1 16">
        <text>S-ubiquitinyl-[E2 ubiquitin-conjugating enzyme]-L-cysteine + [acceptor protein]-L-lysine = [E2 ubiquitin-conjugating enzyme]-L-cysteine + N(6)-ubiquitinyl-[acceptor protein]-L-lysine.</text>
        <dbReference type="EC" id="2.3.2.27"/>
    </reaction>
</comment>
<dbReference type="PANTHER" id="PTHR12389:SF0">
    <property type="entry name" value="E3 UBIQUITIN-PROTEIN LIGASE LISTERIN"/>
    <property type="match status" value="1"/>
</dbReference>
<dbReference type="EMBL" id="JACGCI010000021">
    <property type="protein sequence ID" value="KAF6757747.1"/>
    <property type="molecule type" value="Genomic_DNA"/>
</dbReference>
<name>A0A8H6I4H6_9AGAR</name>
<evidence type="ECO:0000256" key="17">
    <source>
        <dbReference type="SAM" id="MobiDB-lite"/>
    </source>
</evidence>
<dbReference type="SUPFAM" id="SSF57850">
    <property type="entry name" value="RING/U-box"/>
    <property type="match status" value="1"/>
</dbReference>
<feature type="region of interest" description="Disordered" evidence="17">
    <location>
        <begin position="1668"/>
        <end position="1693"/>
    </location>
</feature>
<dbReference type="Proteomes" id="UP000521943">
    <property type="component" value="Unassembled WGS sequence"/>
</dbReference>
<organism evidence="19 20">
    <name type="scientific">Ephemerocybe angulata</name>
    <dbReference type="NCBI Taxonomy" id="980116"/>
    <lineage>
        <taxon>Eukaryota</taxon>
        <taxon>Fungi</taxon>
        <taxon>Dikarya</taxon>
        <taxon>Basidiomycota</taxon>
        <taxon>Agaricomycotina</taxon>
        <taxon>Agaricomycetes</taxon>
        <taxon>Agaricomycetidae</taxon>
        <taxon>Agaricales</taxon>
        <taxon>Agaricineae</taxon>
        <taxon>Psathyrellaceae</taxon>
        <taxon>Ephemerocybe</taxon>
    </lineage>
</organism>
<dbReference type="InterPro" id="IPR001841">
    <property type="entry name" value="Znf_RING"/>
</dbReference>
<keyword evidence="13 16" id="KW-0862">Zinc</keyword>
<dbReference type="GO" id="GO:0061630">
    <property type="term" value="F:ubiquitin protein ligase activity"/>
    <property type="evidence" value="ECO:0007669"/>
    <property type="project" value="UniProtKB-UniRule"/>
</dbReference>
<dbReference type="Gene3D" id="3.30.40.10">
    <property type="entry name" value="Zinc/RING finger domain, C3HC4 (zinc finger)"/>
    <property type="match status" value="1"/>
</dbReference>
<accession>A0A8H6I4H6</accession>
<dbReference type="EC" id="2.3.2.27" evidence="5 16"/>
<sequence length="1991" mass="217923">MGKGTHGKSSATAGTRKKHAKKNAQPPPEEPVPKTKKGKKERGKKEPRQKIYIPPVKPAPVQPDPLETTGLAHSLPADLLIVLRSFNKKAEVTKIRALEELQAGWIDKCLNGKGEENEVLEYTVVEMLPVWLHHVSALFLHPSRRVRALTASLHASLLQIAPVREQLFFFLKETASTSQAESILGSWCVAANDVDRTVATAAMKSWKDAIGDKPGQFKLEDSFQTALVEFVQRTALDPAGIYAYLNPVQPSVTPMPQSRKGSGRSTPAVQPKKDNPEQLLRSKLEENEEEEQDRKARLRFGALGALKWILEALDSLPEVLLALFGNPAFLTSLQLNQFVSWIDLECFGYGQSAVRKNMWNLLLALFSTKKGALQDIASELARAILRSAFIETDSNVQSAMWYPLLLFLKEYPNSWELEVKAGQDDKEEEEEEDEDGNEEKPSTSTLPAVPSAAYQEFLQFLQLGCSGSPIQGYPTVVIVLSTISPSILASSSSTPLEDLFSSFWAALDGRALSSLNRMASAAAFLVLPPRMHVPLLSSSTSPEVLTKLLTTSEGELDVGTFSKKIVTDQVKKVWDEAVEGKLKIAEKELAKSIMKTISSLKEIDPDLSNVAWYVMSAGIFSAALGHSTMVSRVVQELRNEAKASEEWSGKVNVTIAQLAENSMSSSPSDEASVVKQRQQLLTDLLETFKEGLFSVSTEFRDRLDELLANRAYELMKDSPAVFLSILAYRGQSQGQEGMEVSRKAWSSVLVKLADSEDGSDEAERGRVLKVLVDAAQAGKLPDCLRLYGEGGEEGVLDDLIGKSVVSLEGGTKVDVVRGILVHHDYFISRSAFSGVFETLCASLKSEIKTVFDDPSLDAVEARRSPSGWLGFVDDLRNPCLVSCLRLTGVILASKGPRESTPVDDLASDAFLFAYLLPLCEGIHDEQGNSQGEKSFSLAAGLWEKWFEAALEAGKDAEKGHSKATKGLREVRQRLKGLIIGTKSRFLPQTVLTLLLTPPSTGSATGPSFFSDHPEFSADTMMDFMPTVQELDTLLSLLLPGLNADPSMGVLEPLVPPPTAYPYSTPVMISSSLAPLSAGNEYLGVDISGYDRYGYSAYARGVTALATVFSRDRACAKSWEGVEFMRHLGVVEVCAWDGICVPSTLGSEETVQKVFGELVPVGEGDREVLSLAEVITKIEQVMTYVLLVVGGREPWKRYVLDSLALASLKAPSAGANATSAVGFGGVEGMGGVKKTVHATMNVLSNMALDWIGRAVQGEMDMKAGVAPAVEGWGVNEQRRAVRNAVVLNGRVVRRLLERLYADADEDDETAGGMGMGKTEMDGWVVYARKIERVAPLTSVTILATITSTGVDSPKLDRARNEFAASLLGVPSHKANAEGLELLRTLAACVPYDDAEDAPISVFSMIKGRGAKRGPSDVIMLPVQRAVNVARACQQWVEGQGKADEDESEDDDDEVPSEDLESAMLAVFIGLSPILQNVPGKHWDFMWDVLETTLENATLEDESSLLGLSYALRFVRVMEDLVRTNKQLKAEWSKRRVAVLGNVRDLLLEEETEEGDATAGKTLSVPRSVCRELVLSIVQSLPGELIDQETLGKMCHLVADSSVEVQKLSYGMLKQAAEKRTEWIVIEVGVGSMGDANGEAEGEAVTATPVGEDGEIPSLVEAPVEAPAPPVEKQKVGRRKDGRIRRKKPKEVAKDEGPSLLPKELISIIQRDEEGDLFGWMLGWMLVFDLFKDASLKVKSMYIEQLRNLDIVGSRLLPFIAVKVELWAVDEFYVPYYEPISAPALAAHLYYRALLSVPSLVAAWVLGCKDRQLNNAITTLTSQQFSPLIIRAELSHLKSPEGIAELTGEGLSVKVVGGNSEVIAAYVVDEHQLEIKLKIPPDWPLHKIEVRDEKRVGVDENRWRAWVLGVQQTIWTHNGRIVDGLSLWKKNVTLHFEGQVECAICYSIISVSDGSLPKKPCKTCRNRFHAGCLYKWFNTSHSSSCPLCRSNII</sequence>
<dbReference type="InterPro" id="IPR013083">
    <property type="entry name" value="Znf_RING/FYVE/PHD"/>
</dbReference>
<dbReference type="InterPro" id="IPR039795">
    <property type="entry name" value="LTN1/Rkr1"/>
</dbReference>
<evidence type="ECO:0000256" key="10">
    <source>
        <dbReference type="ARBA" id="ARBA00022737"/>
    </source>
</evidence>
<feature type="region of interest" description="Disordered" evidence="17">
    <location>
        <begin position="1"/>
        <end position="62"/>
    </location>
</feature>
<comment type="subcellular location">
    <subcellularLocation>
        <location evidence="2">Cytoplasm</location>
        <location evidence="2">Cytosol</location>
    </subcellularLocation>
</comment>
<protein>
    <recommendedName>
        <fullName evidence="6 16">E3 ubiquitin-protein ligase listerin</fullName>
        <ecNumber evidence="5 16">2.3.2.27</ecNumber>
    </recommendedName>
    <alternativeName>
        <fullName evidence="16">RING-type E3 ubiquitin transferase listerin</fullName>
    </alternativeName>
</protein>
<dbReference type="GO" id="GO:0043023">
    <property type="term" value="F:ribosomal large subunit binding"/>
    <property type="evidence" value="ECO:0007669"/>
    <property type="project" value="TreeGrafter"/>
</dbReference>
<comment type="function">
    <text evidence="16">E3 ubiquitin-protein ligase. Component of the ribosome quality control complex (RQC), a ribosome-associated complex that mediates ubiquitination and extraction of incompletely synthesized nascent chains for proteasomal degradation.</text>
</comment>
<reference evidence="19 20" key="1">
    <citation type="submission" date="2020-07" db="EMBL/GenBank/DDBJ databases">
        <title>Comparative genomics of pyrophilous fungi reveals a link between fire events and developmental genes.</title>
        <authorList>
            <consortium name="DOE Joint Genome Institute"/>
            <person name="Steindorff A.S."/>
            <person name="Carver A."/>
            <person name="Calhoun S."/>
            <person name="Stillman K."/>
            <person name="Liu H."/>
            <person name="Lipzen A."/>
            <person name="Pangilinan J."/>
            <person name="Labutti K."/>
            <person name="Bruns T.D."/>
            <person name="Grigoriev I.V."/>
        </authorList>
    </citation>
    <scope>NUCLEOTIDE SEQUENCE [LARGE SCALE GENOMIC DNA]</scope>
    <source>
        <strain evidence="19 20">CBS 144469</strain>
    </source>
</reference>
<keyword evidence="11 15" id="KW-0863">Zinc-finger</keyword>
<dbReference type="UniPathway" id="UPA00143"/>
<dbReference type="Pfam" id="PF23009">
    <property type="entry name" value="UBC_like"/>
    <property type="match status" value="1"/>
</dbReference>
<keyword evidence="8 16" id="KW-0808">Transferase</keyword>
<dbReference type="GO" id="GO:0016567">
    <property type="term" value="P:protein ubiquitination"/>
    <property type="evidence" value="ECO:0007669"/>
    <property type="project" value="UniProtKB-UniPathway"/>
</dbReference>
<evidence type="ECO:0000256" key="15">
    <source>
        <dbReference type="PROSITE-ProRule" id="PRU00175"/>
    </source>
</evidence>
<evidence type="ECO:0000256" key="4">
    <source>
        <dbReference type="ARBA" id="ARBA00007997"/>
    </source>
</evidence>
<feature type="compositionally biased region" description="Polar residues" evidence="17">
    <location>
        <begin position="252"/>
        <end position="268"/>
    </location>
</feature>
<feature type="region of interest" description="Disordered" evidence="17">
    <location>
        <begin position="252"/>
        <end position="291"/>
    </location>
</feature>
<evidence type="ECO:0000256" key="7">
    <source>
        <dbReference type="ARBA" id="ARBA00022490"/>
    </source>
</evidence>
<evidence type="ECO:0000256" key="11">
    <source>
        <dbReference type="ARBA" id="ARBA00022771"/>
    </source>
</evidence>
<evidence type="ECO:0000256" key="3">
    <source>
        <dbReference type="ARBA" id="ARBA00004906"/>
    </source>
</evidence>
<comment type="caution">
    <text evidence="19">The sequence shown here is derived from an EMBL/GenBank/DDBJ whole genome shotgun (WGS) entry which is preliminary data.</text>
</comment>
<comment type="function">
    <text evidence="14">E3 ubiquitin-protein ligase component of the ribosome quality control complex (RQC), a ribosome-associated complex that mediates ubiquitination and extraction of incompletely synthesized nascent chains for proteasomal degradation. Mediates ubiquitination of proteins derived from mRNAs lacking stop codons (non-stop proteins) and other translation arrest products induced by poly-lysine sequences and tandem rare codons. Ubiquitination leads to CDC48 recruitment for extraction and degradation of the incomplete translation product. May indirectly play a role in chromatin function and transcription.</text>
</comment>
<keyword evidence="9 16" id="KW-0479">Metal-binding</keyword>
<proteinExistence type="inferred from homology"/>
<evidence type="ECO:0000256" key="1">
    <source>
        <dbReference type="ARBA" id="ARBA00000900"/>
    </source>
</evidence>
<gene>
    <name evidence="19" type="ORF">DFP72DRAFT_890554</name>
</gene>
<comment type="subunit">
    <text evidence="16">Component of the ribosome quality control complex (RQC).</text>
</comment>
<dbReference type="SMART" id="SM00744">
    <property type="entry name" value="RINGv"/>
    <property type="match status" value="1"/>
</dbReference>
<evidence type="ECO:0000256" key="14">
    <source>
        <dbReference type="ARBA" id="ARBA00055150"/>
    </source>
</evidence>
<dbReference type="PROSITE" id="PS50089">
    <property type="entry name" value="ZF_RING_2"/>
    <property type="match status" value="1"/>
</dbReference>
<evidence type="ECO:0000256" key="2">
    <source>
        <dbReference type="ARBA" id="ARBA00004514"/>
    </source>
</evidence>
<evidence type="ECO:0000256" key="8">
    <source>
        <dbReference type="ARBA" id="ARBA00022679"/>
    </source>
</evidence>
<dbReference type="OrthoDB" id="6108at2759"/>
<dbReference type="InterPro" id="IPR011016">
    <property type="entry name" value="Znf_RING-CH"/>
</dbReference>
<evidence type="ECO:0000313" key="19">
    <source>
        <dbReference type="EMBL" id="KAF6757747.1"/>
    </source>
</evidence>
<comment type="pathway">
    <text evidence="3 16">Protein modification; protein ubiquitination.</text>
</comment>
<dbReference type="CDD" id="cd16491">
    <property type="entry name" value="RING-CH-C4HC3_LTN1"/>
    <property type="match status" value="1"/>
</dbReference>
<feature type="compositionally biased region" description="Basic and acidic residues" evidence="17">
    <location>
        <begin position="271"/>
        <end position="285"/>
    </location>
</feature>
<evidence type="ECO:0000259" key="18">
    <source>
        <dbReference type="PROSITE" id="PS50089"/>
    </source>
</evidence>
<feature type="compositionally biased region" description="Acidic residues" evidence="17">
    <location>
        <begin position="1442"/>
        <end position="1455"/>
    </location>
</feature>
<dbReference type="InterPro" id="IPR054476">
    <property type="entry name" value="Ltn1_N"/>
</dbReference>
<feature type="region of interest" description="Disordered" evidence="17">
    <location>
        <begin position="1436"/>
        <end position="1455"/>
    </location>
</feature>
<dbReference type="GO" id="GO:1990116">
    <property type="term" value="P:ribosome-associated ubiquitin-dependent protein catabolic process"/>
    <property type="evidence" value="ECO:0007669"/>
    <property type="project" value="UniProtKB-UniRule"/>
</dbReference>
<dbReference type="InterPro" id="IPR054478">
    <property type="entry name" value="LTN1_UBC"/>
</dbReference>
<dbReference type="PANTHER" id="PTHR12389">
    <property type="entry name" value="ZINC FINGER PROTEIN 294"/>
    <property type="match status" value="1"/>
</dbReference>
<dbReference type="Pfam" id="PF13639">
    <property type="entry name" value="zf-RING_2"/>
    <property type="match status" value="1"/>
</dbReference>
<evidence type="ECO:0000256" key="12">
    <source>
        <dbReference type="ARBA" id="ARBA00022786"/>
    </source>
</evidence>
<feature type="domain" description="RING-type" evidence="18">
    <location>
        <begin position="1940"/>
        <end position="1987"/>
    </location>
</feature>
<keyword evidence="12 16" id="KW-0833">Ubl conjugation pathway</keyword>
<evidence type="ECO:0000256" key="6">
    <source>
        <dbReference type="ARBA" id="ARBA00017157"/>
    </source>
</evidence>
<feature type="compositionally biased region" description="Acidic residues" evidence="17">
    <location>
        <begin position="425"/>
        <end position="437"/>
    </location>
</feature>
<evidence type="ECO:0000256" key="13">
    <source>
        <dbReference type="ARBA" id="ARBA00022833"/>
    </source>
</evidence>
<comment type="similarity">
    <text evidence="4 16">Belongs to the LTN1 family.</text>
</comment>
<dbReference type="GO" id="GO:1990112">
    <property type="term" value="C:RQC complex"/>
    <property type="evidence" value="ECO:0007669"/>
    <property type="project" value="UniProtKB-UniRule"/>
</dbReference>
<dbReference type="SMART" id="SM01197">
    <property type="entry name" value="FANCL_C"/>
    <property type="match status" value="1"/>
</dbReference>
<dbReference type="GO" id="GO:0072344">
    <property type="term" value="P:rescue of stalled ribosome"/>
    <property type="evidence" value="ECO:0007669"/>
    <property type="project" value="UniProtKB-UniRule"/>
</dbReference>
<dbReference type="Pfam" id="PF22999">
    <property type="entry name" value="LTN1_E3_ligase_6th"/>
    <property type="match status" value="1"/>
</dbReference>
<evidence type="ECO:0000313" key="20">
    <source>
        <dbReference type="Proteomes" id="UP000521943"/>
    </source>
</evidence>
<dbReference type="GO" id="GO:0008270">
    <property type="term" value="F:zinc ion binding"/>
    <property type="evidence" value="ECO:0007669"/>
    <property type="project" value="UniProtKB-KW"/>
</dbReference>
<dbReference type="InterPro" id="IPR054477">
    <property type="entry name" value="LTN1_E3_ligase_6th"/>
</dbReference>